<evidence type="ECO:0000313" key="5">
    <source>
        <dbReference type="Proteomes" id="UP000683360"/>
    </source>
</evidence>
<keyword evidence="3" id="KW-0732">Signal</keyword>
<dbReference type="InterPro" id="IPR009030">
    <property type="entry name" value="Growth_fac_rcpt_cys_sf"/>
</dbReference>
<evidence type="ECO:0000313" key="4">
    <source>
        <dbReference type="EMBL" id="CAG2205953.1"/>
    </source>
</evidence>
<name>A0A8S3RGP6_MYTED</name>
<feature type="chain" id="PRO_5035724020" evidence="3">
    <location>
        <begin position="26"/>
        <end position="301"/>
    </location>
</feature>
<evidence type="ECO:0000256" key="3">
    <source>
        <dbReference type="SAM" id="SignalP"/>
    </source>
</evidence>
<keyword evidence="2" id="KW-0472">Membrane</keyword>
<dbReference type="Gene3D" id="2.170.300.10">
    <property type="entry name" value="Tie2 ligand-binding domain superfamily"/>
    <property type="match status" value="1"/>
</dbReference>
<keyword evidence="5" id="KW-1185">Reference proteome</keyword>
<sequence length="301" mass="34228">MGIKYGHSFIMFILLFIYENVKVSHQLSTNDKNACKSDTGIECCYGFILSQDQSKCEECPAGLYGNSCSYKCPYGQYGLRCNSKCPKTCSGRFTCDRAEGCQLKKSFRKAKLIVTTSERKERSTPLPTESRTTKRPSTAIPEGTSDINTEVLYRSHNRNEKTRVVYVIYSSGGALALACILLFIVGMIFVFKRMGRSKIVPFYNADQIIYDEIPEDLIPSDVAVKRPVVSPQLLGYYNDNTDGLLSKQHFGNLEGSEPPPYYNEQKEYDYAYQKNNDYYLNPYNALQPTGYSDHLYHDLKE</sequence>
<feature type="signal peptide" evidence="3">
    <location>
        <begin position="1"/>
        <end position="25"/>
    </location>
</feature>
<protein>
    <submittedName>
        <fullName evidence="4">Uncharacterized protein</fullName>
    </submittedName>
</protein>
<dbReference type="Proteomes" id="UP000683360">
    <property type="component" value="Unassembled WGS sequence"/>
</dbReference>
<feature type="transmembrane region" description="Helical" evidence="2">
    <location>
        <begin position="166"/>
        <end position="191"/>
    </location>
</feature>
<dbReference type="EMBL" id="CAJPWZ010001036">
    <property type="protein sequence ID" value="CAG2205953.1"/>
    <property type="molecule type" value="Genomic_DNA"/>
</dbReference>
<dbReference type="SUPFAM" id="SSF57184">
    <property type="entry name" value="Growth factor receptor domain"/>
    <property type="match status" value="1"/>
</dbReference>
<reference evidence="4" key="1">
    <citation type="submission" date="2021-03" db="EMBL/GenBank/DDBJ databases">
        <authorList>
            <person name="Bekaert M."/>
        </authorList>
    </citation>
    <scope>NUCLEOTIDE SEQUENCE</scope>
</reference>
<evidence type="ECO:0000256" key="2">
    <source>
        <dbReference type="SAM" id="Phobius"/>
    </source>
</evidence>
<evidence type="ECO:0000256" key="1">
    <source>
        <dbReference type="SAM" id="MobiDB-lite"/>
    </source>
</evidence>
<dbReference type="AlphaFoldDB" id="A0A8S3RGP6"/>
<organism evidence="4 5">
    <name type="scientific">Mytilus edulis</name>
    <name type="common">Blue mussel</name>
    <dbReference type="NCBI Taxonomy" id="6550"/>
    <lineage>
        <taxon>Eukaryota</taxon>
        <taxon>Metazoa</taxon>
        <taxon>Spiralia</taxon>
        <taxon>Lophotrochozoa</taxon>
        <taxon>Mollusca</taxon>
        <taxon>Bivalvia</taxon>
        <taxon>Autobranchia</taxon>
        <taxon>Pteriomorphia</taxon>
        <taxon>Mytilida</taxon>
        <taxon>Mytiloidea</taxon>
        <taxon>Mytilidae</taxon>
        <taxon>Mytilinae</taxon>
        <taxon>Mytilus</taxon>
    </lineage>
</organism>
<comment type="caution">
    <text evidence="4">The sequence shown here is derived from an EMBL/GenBank/DDBJ whole genome shotgun (WGS) entry which is preliminary data.</text>
</comment>
<keyword evidence="2" id="KW-0812">Transmembrane</keyword>
<feature type="region of interest" description="Disordered" evidence="1">
    <location>
        <begin position="117"/>
        <end position="141"/>
    </location>
</feature>
<dbReference type="OrthoDB" id="6060805at2759"/>
<proteinExistence type="predicted"/>
<keyword evidence="2" id="KW-1133">Transmembrane helix</keyword>
<gene>
    <name evidence="4" type="ORF">MEDL_20325</name>
</gene>
<accession>A0A8S3RGP6</accession>